<dbReference type="GO" id="GO:0008835">
    <property type="term" value="F:diaminohydroxyphosphoribosylaminopyrimidine deaminase activity"/>
    <property type="evidence" value="ECO:0007669"/>
    <property type="project" value="UniProtKB-EC"/>
</dbReference>
<comment type="caution">
    <text evidence="17">The sequence shown here is derived from an EMBL/GenBank/DDBJ whole genome shotgun (WGS) entry which is preliminary data.</text>
</comment>
<feature type="binding site" evidence="14">
    <location>
        <position position="180"/>
    </location>
    <ligand>
        <name>substrate</name>
    </ligand>
</feature>
<reference evidence="17 18" key="1">
    <citation type="submission" date="2020-04" db="EMBL/GenBank/DDBJ databases">
        <title>Enterovirga sp. isolate from soil.</title>
        <authorList>
            <person name="Chea S."/>
            <person name="Kim D.-U."/>
        </authorList>
    </citation>
    <scope>NUCLEOTIDE SEQUENCE [LARGE SCALE GENOMIC DNA]</scope>
    <source>
        <strain evidence="17 18">DB1703</strain>
    </source>
</reference>
<dbReference type="Gene3D" id="3.40.430.10">
    <property type="entry name" value="Dihydrofolate Reductase, subunit A"/>
    <property type="match status" value="1"/>
</dbReference>
<evidence type="ECO:0000256" key="5">
    <source>
        <dbReference type="ARBA" id="ARBA00007417"/>
    </source>
</evidence>
<comment type="function">
    <text evidence="1 12">Converts 2,5-diamino-6-(ribosylamino)-4(3h)-pyrimidinone 5'-phosphate into 5-amino-6-(ribosylamino)-2,4(1h,3h)-pyrimidinedione 5'-phosphate.</text>
</comment>
<dbReference type="EMBL" id="JABEPP010000003">
    <property type="protein sequence ID" value="NNM73297.1"/>
    <property type="molecule type" value="Genomic_DNA"/>
</dbReference>
<dbReference type="Gene3D" id="3.40.140.10">
    <property type="entry name" value="Cytidine Deaminase, domain 2"/>
    <property type="match status" value="1"/>
</dbReference>
<evidence type="ECO:0000256" key="8">
    <source>
        <dbReference type="ARBA" id="ARBA00022833"/>
    </source>
</evidence>
<dbReference type="PANTHER" id="PTHR38011:SF7">
    <property type="entry name" value="2,5-DIAMINO-6-RIBOSYLAMINO-4(3H)-PYRIMIDINONE 5'-PHOSPHATE REDUCTASE"/>
    <property type="match status" value="1"/>
</dbReference>
<evidence type="ECO:0000256" key="14">
    <source>
        <dbReference type="PIRSR" id="PIRSR006769-2"/>
    </source>
</evidence>
<dbReference type="AlphaFoldDB" id="A0A849IBE5"/>
<keyword evidence="10 12" id="KW-0560">Oxidoreductase</keyword>
<dbReference type="CDD" id="cd01284">
    <property type="entry name" value="Riboflavin_deaminase-reductase"/>
    <property type="match status" value="1"/>
</dbReference>
<comment type="pathway">
    <text evidence="2 12">Cofactor biosynthesis; riboflavin biosynthesis; 5-amino-6-(D-ribitylamino)uracil from GTP: step 2/4.</text>
</comment>
<dbReference type="GO" id="GO:0009231">
    <property type="term" value="P:riboflavin biosynthetic process"/>
    <property type="evidence" value="ECO:0007669"/>
    <property type="project" value="UniProtKB-UniPathway"/>
</dbReference>
<evidence type="ECO:0000256" key="12">
    <source>
        <dbReference type="PIRNR" id="PIRNR006769"/>
    </source>
</evidence>
<feature type="binding site" evidence="14">
    <location>
        <position position="150"/>
    </location>
    <ligand>
        <name>NADP(+)</name>
        <dbReference type="ChEBI" id="CHEBI:58349"/>
    </ligand>
</feature>
<dbReference type="PANTHER" id="PTHR38011">
    <property type="entry name" value="DIHYDROFOLATE REDUCTASE FAMILY PROTEIN (AFU_ORTHOLOGUE AFUA_8G06820)"/>
    <property type="match status" value="1"/>
</dbReference>
<feature type="binding site" evidence="15">
    <location>
        <position position="80"/>
    </location>
    <ligand>
        <name>Zn(2+)</name>
        <dbReference type="ChEBI" id="CHEBI:29105"/>
        <note>catalytic</note>
    </ligand>
</feature>
<dbReference type="InterPro" id="IPR024072">
    <property type="entry name" value="DHFR-like_dom_sf"/>
</dbReference>
<dbReference type="SUPFAM" id="SSF53597">
    <property type="entry name" value="Dihydrofolate reductase-like"/>
    <property type="match status" value="1"/>
</dbReference>
<evidence type="ECO:0000256" key="2">
    <source>
        <dbReference type="ARBA" id="ARBA00004882"/>
    </source>
</evidence>
<protein>
    <recommendedName>
        <fullName evidence="12">Riboflavin biosynthesis protein RibD</fullName>
    </recommendedName>
    <domain>
        <recommendedName>
            <fullName evidence="12">Diaminohydroxyphosphoribosylaminopyrimidine deaminase</fullName>
            <shortName evidence="12">DRAP deaminase</shortName>
            <ecNumber evidence="12">3.5.4.26</ecNumber>
        </recommendedName>
        <alternativeName>
            <fullName evidence="12">Riboflavin-specific deaminase</fullName>
        </alternativeName>
    </domain>
    <domain>
        <recommendedName>
            <fullName evidence="12">5-amino-6-(5-phosphoribosylamino)uracil reductase</fullName>
            <ecNumber evidence="12">1.1.1.193</ecNumber>
        </recommendedName>
        <alternativeName>
            <fullName evidence="12">HTP reductase</fullName>
        </alternativeName>
    </domain>
</protein>
<dbReference type="UniPathway" id="UPA00275">
    <property type="reaction ID" value="UER00401"/>
</dbReference>
<keyword evidence="8 12" id="KW-0862">Zinc</keyword>
<proteinExistence type="inferred from homology"/>
<evidence type="ECO:0000256" key="1">
    <source>
        <dbReference type="ARBA" id="ARBA00002151"/>
    </source>
</evidence>
<evidence type="ECO:0000256" key="10">
    <source>
        <dbReference type="ARBA" id="ARBA00023002"/>
    </source>
</evidence>
<dbReference type="PIRSF" id="PIRSF006769">
    <property type="entry name" value="RibD"/>
    <property type="match status" value="1"/>
</dbReference>
<name>A0A849IBE5_9HYPH</name>
<feature type="binding site" evidence="15">
    <location>
        <position position="46"/>
    </location>
    <ligand>
        <name>Zn(2+)</name>
        <dbReference type="ChEBI" id="CHEBI:29105"/>
        <note>catalytic</note>
    </ligand>
</feature>
<comment type="similarity">
    <text evidence="5 12">In the C-terminal section; belongs to the HTP reductase family.</text>
</comment>
<feature type="binding site" evidence="14">
    <location>
        <position position="219"/>
    </location>
    <ligand>
        <name>NADP(+)</name>
        <dbReference type="ChEBI" id="CHEBI:58349"/>
    </ligand>
</feature>
<evidence type="ECO:0000256" key="15">
    <source>
        <dbReference type="PIRSR" id="PIRSR006769-3"/>
    </source>
</evidence>
<dbReference type="InterPro" id="IPR050765">
    <property type="entry name" value="Riboflavin_Biosynth_HTPR"/>
</dbReference>
<feature type="binding site" evidence="14">
    <location>
        <position position="203"/>
    </location>
    <ligand>
        <name>substrate</name>
    </ligand>
</feature>
<evidence type="ECO:0000313" key="17">
    <source>
        <dbReference type="EMBL" id="NNM73297.1"/>
    </source>
</evidence>
<keyword evidence="9 12" id="KW-0521">NADP</keyword>
<dbReference type="Pfam" id="PF01872">
    <property type="entry name" value="RibD_C"/>
    <property type="match status" value="1"/>
</dbReference>
<dbReference type="Proteomes" id="UP000564885">
    <property type="component" value="Unassembled WGS sequence"/>
</dbReference>
<evidence type="ECO:0000256" key="7">
    <source>
        <dbReference type="ARBA" id="ARBA00022723"/>
    </source>
</evidence>
<sequence>MRLALALGYRNLGRTWPNPSVGAVLVDPDDGRIVAVGMTQSGGRPHAERIALTEAGGAARGKTLYVSLEPCSHHGRTPPCAEAVIASGVSRVVTSLEDADGRVAGRGHAMIQEAGIALKTGVLAAEAASDHRGHFTRVREGRPAVTLKLAQTADGFAAAEQQGRLLITGEGANARTHMLRAHADAVLVGVSTVLADDPRLDVRLPGLQERSPVRIVLDSRLRTPPQSRLVKTAGERQTIILCGRGAHPDAERALSDHGARIIRTSCDDQGRIELTSALRRLGDTGLTRVLCEVGPTLADALARDDLVDEAVVITNERPLGRPGLVAIGPHLAEALRSRLIPLSVEQVGPDRIQVFERAP</sequence>
<dbReference type="PROSITE" id="PS00903">
    <property type="entry name" value="CYT_DCMP_DEAMINASES_1"/>
    <property type="match status" value="1"/>
</dbReference>
<feature type="domain" description="CMP/dCMP-type deaminase" evidence="16">
    <location>
        <begin position="1"/>
        <end position="118"/>
    </location>
</feature>
<dbReference type="SUPFAM" id="SSF53927">
    <property type="entry name" value="Cytidine deaminase-like"/>
    <property type="match status" value="1"/>
</dbReference>
<evidence type="ECO:0000256" key="11">
    <source>
        <dbReference type="ARBA" id="ARBA00023268"/>
    </source>
</evidence>
<dbReference type="PROSITE" id="PS51747">
    <property type="entry name" value="CYT_DCMP_DEAMINASES_2"/>
    <property type="match status" value="1"/>
</dbReference>
<gene>
    <name evidence="17" type="primary">ribD</name>
    <name evidence="17" type="ORF">HJG44_12985</name>
</gene>
<comment type="catalytic activity">
    <reaction evidence="12">
        <text>2,5-diamino-6-hydroxy-4-(5-phosphoribosylamino)-pyrimidine + H2O + H(+) = 5-amino-6-(5-phospho-D-ribosylamino)uracil + NH4(+)</text>
        <dbReference type="Rhea" id="RHEA:21868"/>
        <dbReference type="ChEBI" id="CHEBI:15377"/>
        <dbReference type="ChEBI" id="CHEBI:15378"/>
        <dbReference type="ChEBI" id="CHEBI:28938"/>
        <dbReference type="ChEBI" id="CHEBI:58453"/>
        <dbReference type="ChEBI" id="CHEBI:58614"/>
        <dbReference type="EC" id="3.5.4.26"/>
    </reaction>
</comment>
<dbReference type="InterPro" id="IPR002734">
    <property type="entry name" value="RibDG_C"/>
</dbReference>
<evidence type="ECO:0000256" key="6">
    <source>
        <dbReference type="ARBA" id="ARBA00022619"/>
    </source>
</evidence>
<feature type="active site" description="Proton donor" evidence="13">
    <location>
        <position position="48"/>
    </location>
</feature>
<comment type="cofactor">
    <cofactor evidence="12 15">
        <name>Zn(2+)</name>
        <dbReference type="ChEBI" id="CHEBI:29105"/>
    </cofactor>
    <text evidence="12 15">Binds 1 zinc ion.</text>
</comment>
<accession>A0A849IBE5</accession>
<keyword evidence="12 17" id="KW-0378">Hydrolase</keyword>
<organism evidence="17 18">
    <name type="scientific">Enterovirga aerilata</name>
    <dbReference type="NCBI Taxonomy" id="2730920"/>
    <lineage>
        <taxon>Bacteria</taxon>
        <taxon>Pseudomonadati</taxon>
        <taxon>Pseudomonadota</taxon>
        <taxon>Alphaproteobacteria</taxon>
        <taxon>Hyphomicrobiales</taxon>
        <taxon>Methylobacteriaceae</taxon>
        <taxon>Enterovirga</taxon>
    </lineage>
</organism>
<feature type="binding site" evidence="14">
    <location>
        <position position="200"/>
    </location>
    <ligand>
        <name>substrate</name>
    </ligand>
</feature>
<evidence type="ECO:0000256" key="9">
    <source>
        <dbReference type="ARBA" id="ARBA00022857"/>
    </source>
</evidence>
<keyword evidence="7 12" id="KW-0479">Metal-binding</keyword>
<keyword evidence="18" id="KW-1185">Reference proteome</keyword>
<feature type="binding site" evidence="14">
    <location>
        <position position="192"/>
    </location>
    <ligand>
        <name>NADP(+)</name>
        <dbReference type="ChEBI" id="CHEBI:58349"/>
    </ligand>
</feature>
<dbReference type="InterPro" id="IPR016193">
    <property type="entry name" value="Cytidine_deaminase-like"/>
</dbReference>
<dbReference type="EC" id="3.5.4.26" evidence="12"/>
<evidence type="ECO:0000256" key="13">
    <source>
        <dbReference type="PIRSR" id="PIRSR006769-1"/>
    </source>
</evidence>
<evidence type="ECO:0000256" key="3">
    <source>
        <dbReference type="ARBA" id="ARBA00004910"/>
    </source>
</evidence>
<feature type="binding site" evidence="14">
    <location>
        <position position="196"/>
    </location>
    <ligand>
        <name>NADP(+)</name>
        <dbReference type="ChEBI" id="CHEBI:58349"/>
    </ligand>
</feature>
<evidence type="ECO:0000313" key="18">
    <source>
        <dbReference type="Proteomes" id="UP000564885"/>
    </source>
</evidence>
<dbReference type="NCBIfam" id="TIGR00326">
    <property type="entry name" value="eubact_ribD"/>
    <property type="match status" value="1"/>
</dbReference>
<evidence type="ECO:0000259" key="16">
    <source>
        <dbReference type="PROSITE" id="PS51747"/>
    </source>
</evidence>
<dbReference type="InterPro" id="IPR004794">
    <property type="entry name" value="Eubact_RibD"/>
</dbReference>
<dbReference type="InterPro" id="IPR016192">
    <property type="entry name" value="APOBEC/CMP_deaminase_Zn-bd"/>
</dbReference>
<dbReference type="InterPro" id="IPR002125">
    <property type="entry name" value="CMP_dCMP_dom"/>
</dbReference>
<evidence type="ECO:0000256" key="4">
    <source>
        <dbReference type="ARBA" id="ARBA00005259"/>
    </source>
</evidence>
<dbReference type="GO" id="GO:0008270">
    <property type="term" value="F:zinc ion binding"/>
    <property type="evidence" value="ECO:0007669"/>
    <property type="project" value="InterPro"/>
</dbReference>
<keyword evidence="6 12" id="KW-0686">Riboflavin biosynthesis</keyword>
<keyword evidence="11" id="KW-0511">Multifunctional enzyme</keyword>
<comment type="catalytic activity">
    <reaction evidence="12">
        <text>5-amino-6-(5-phospho-D-ribitylamino)uracil + NADP(+) = 5-amino-6-(5-phospho-D-ribosylamino)uracil + NADPH + H(+)</text>
        <dbReference type="Rhea" id="RHEA:17845"/>
        <dbReference type="ChEBI" id="CHEBI:15378"/>
        <dbReference type="ChEBI" id="CHEBI:57783"/>
        <dbReference type="ChEBI" id="CHEBI:58349"/>
        <dbReference type="ChEBI" id="CHEBI:58421"/>
        <dbReference type="ChEBI" id="CHEBI:58453"/>
        <dbReference type="EC" id="1.1.1.193"/>
    </reaction>
</comment>
<dbReference type="EC" id="1.1.1.193" evidence="12"/>
<dbReference type="GO" id="GO:0008703">
    <property type="term" value="F:5-amino-6-(5-phosphoribosylamino)uracil reductase activity"/>
    <property type="evidence" value="ECO:0007669"/>
    <property type="project" value="UniProtKB-EC"/>
</dbReference>
<dbReference type="Pfam" id="PF00383">
    <property type="entry name" value="dCMP_cyt_deam_1"/>
    <property type="match status" value="1"/>
</dbReference>
<comment type="similarity">
    <text evidence="4 12">In the N-terminal section; belongs to the cytidine and deoxycytidylate deaminase family.</text>
</comment>
<comment type="pathway">
    <text evidence="3 12">Cofactor biosynthesis; riboflavin biosynthesis; 5-amino-6-(D-ribitylamino)uracil from GTP: step 3/4.</text>
</comment>
<feature type="binding site" evidence="15">
    <location>
        <position position="71"/>
    </location>
    <ligand>
        <name>Zn(2+)</name>
        <dbReference type="ChEBI" id="CHEBI:29105"/>
        <note>catalytic</note>
    </ligand>
</feature>